<evidence type="ECO:0000313" key="7">
    <source>
        <dbReference type="EMBL" id="MBL1083674.1"/>
    </source>
</evidence>
<feature type="signal peptide" evidence="6">
    <location>
        <begin position="1"/>
        <end position="39"/>
    </location>
</feature>
<dbReference type="InterPro" id="IPR013517">
    <property type="entry name" value="FG-GAP"/>
</dbReference>
<dbReference type="PANTHER" id="PTHR23221:SF7">
    <property type="entry name" value="PHOSPHATIDYLINOSITOL-GLYCAN-SPECIFIC PHOSPHOLIPASE D"/>
    <property type="match status" value="1"/>
</dbReference>
<sequence>MHQAGRLSVSQHLRTTLAIAAVAALTGGLLTATAGPATAAGSNVPGDFNGDGYRDIAVSAPGAYVAGKSAAGQVVILWGGTTDPSNTRRTFISQDSPGIPGGAESGDRFGDAVVAQDFNGDGYADLAVGAPGEDVGTDTDGGTVAILWGSEAGLTSGVTVTDPAPASHDKFGRVLAALVDSDQKPDLAIGSDNPTIDVYRGGFTKAGGNGGGYRFVPPASVTGAPTDIASGNFGGGDLIADIVVTGPSTYYALGSATGLSPAGTVKLPTSTSVAIGDFDNNAYEDIALGAPNEGGGAVRVFNSDAKGPSATVSYTVTQDSPNIPGASEPGDRFGASLEIAASRGYGSHLLAIGAPGESLGSATGTGAVTLVHGGEKGFDAIGADNTTYARFFAQSTPDVPGNDETGDHFGSSLHLADTHNDTQWDLLVGVPDENAGDGAAVYFRGNNDPGPTGTPGISASGTGVSTSGSPLFGVHLAG</sequence>
<feature type="region of interest" description="Disordered" evidence="5">
    <location>
        <begin position="446"/>
        <end position="465"/>
    </location>
</feature>
<dbReference type="PANTHER" id="PTHR23221">
    <property type="entry name" value="GLYCOSYLPHOSPHATIDYLINOSITOL PHOSPHOLIPASE D"/>
    <property type="match status" value="1"/>
</dbReference>
<evidence type="ECO:0000256" key="3">
    <source>
        <dbReference type="ARBA" id="ARBA00022801"/>
    </source>
</evidence>
<dbReference type="Pfam" id="PF01839">
    <property type="entry name" value="FG-GAP"/>
    <property type="match status" value="3"/>
</dbReference>
<dbReference type="Proteomes" id="UP000661858">
    <property type="component" value="Unassembled WGS sequence"/>
</dbReference>
<feature type="chain" id="PRO_5036897998" evidence="6">
    <location>
        <begin position="40"/>
        <end position="478"/>
    </location>
</feature>
<keyword evidence="3" id="KW-0378">Hydrolase</keyword>
<name>A0A937EKE4_9ACTN</name>
<keyword evidence="8" id="KW-1185">Reference proteome</keyword>
<accession>A0A937EKE4</accession>
<dbReference type="InterPro" id="IPR028994">
    <property type="entry name" value="Integrin_alpha_N"/>
</dbReference>
<protein>
    <submittedName>
        <fullName evidence="7">FG-GAP repeat protein</fullName>
    </submittedName>
</protein>
<comment type="caution">
    <text evidence="7">The sequence shown here is derived from an EMBL/GenBank/DDBJ whole genome shotgun (WGS) entry which is preliminary data.</text>
</comment>
<evidence type="ECO:0000256" key="5">
    <source>
        <dbReference type="SAM" id="MobiDB-lite"/>
    </source>
</evidence>
<dbReference type="GO" id="GO:0016787">
    <property type="term" value="F:hydrolase activity"/>
    <property type="evidence" value="ECO:0007669"/>
    <property type="project" value="UniProtKB-KW"/>
</dbReference>
<evidence type="ECO:0000256" key="4">
    <source>
        <dbReference type="ARBA" id="ARBA00023180"/>
    </source>
</evidence>
<proteinExistence type="predicted"/>
<gene>
    <name evidence="7" type="ORF">JK359_17150</name>
</gene>
<keyword evidence="4" id="KW-0325">Glycoprotein</keyword>
<dbReference type="SMART" id="SM00191">
    <property type="entry name" value="Int_alpha"/>
    <property type="match status" value="5"/>
</dbReference>
<evidence type="ECO:0000313" key="8">
    <source>
        <dbReference type="Proteomes" id="UP000661858"/>
    </source>
</evidence>
<dbReference type="SUPFAM" id="SSF69318">
    <property type="entry name" value="Integrin alpha N-terminal domain"/>
    <property type="match status" value="1"/>
</dbReference>
<dbReference type="Gene3D" id="2.130.10.130">
    <property type="entry name" value="Integrin alpha, N-terminal"/>
    <property type="match status" value="3"/>
</dbReference>
<dbReference type="EMBL" id="JAERRK010000007">
    <property type="protein sequence ID" value="MBL1083674.1"/>
    <property type="molecule type" value="Genomic_DNA"/>
</dbReference>
<evidence type="ECO:0000256" key="2">
    <source>
        <dbReference type="ARBA" id="ARBA00022737"/>
    </source>
</evidence>
<keyword evidence="2" id="KW-0677">Repeat</keyword>
<dbReference type="PROSITE" id="PS51470">
    <property type="entry name" value="FG_GAP"/>
    <property type="match status" value="1"/>
</dbReference>
<dbReference type="InterPro" id="IPR013519">
    <property type="entry name" value="Int_alpha_beta-p"/>
</dbReference>
<keyword evidence="1 6" id="KW-0732">Signal</keyword>
<evidence type="ECO:0000256" key="6">
    <source>
        <dbReference type="SAM" id="SignalP"/>
    </source>
</evidence>
<reference evidence="7" key="1">
    <citation type="submission" date="2021-01" db="EMBL/GenBank/DDBJ databases">
        <title>WGS of actinomycetes isolated from Thailand.</title>
        <authorList>
            <person name="Thawai C."/>
        </authorList>
    </citation>
    <scope>NUCLEOTIDE SEQUENCE</scope>
    <source>
        <strain evidence="7">RCU-197</strain>
    </source>
</reference>
<feature type="compositionally biased region" description="Low complexity" evidence="5">
    <location>
        <begin position="449"/>
        <end position="465"/>
    </location>
</feature>
<evidence type="ECO:0000256" key="1">
    <source>
        <dbReference type="ARBA" id="ARBA00022729"/>
    </source>
</evidence>
<dbReference type="AlphaFoldDB" id="A0A937EKE4"/>
<organism evidence="7 8">
    <name type="scientific">Streptomyces actinomycinicus</name>
    <dbReference type="NCBI Taxonomy" id="1695166"/>
    <lineage>
        <taxon>Bacteria</taxon>
        <taxon>Bacillati</taxon>
        <taxon>Actinomycetota</taxon>
        <taxon>Actinomycetes</taxon>
        <taxon>Kitasatosporales</taxon>
        <taxon>Streptomycetaceae</taxon>
        <taxon>Streptomyces</taxon>
    </lineage>
</organism>